<accession>A0A397ZRE1</accession>
<dbReference type="GO" id="GO:0005956">
    <property type="term" value="C:protein kinase CK2 complex"/>
    <property type="evidence" value="ECO:0007669"/>
    <property type="project" value="UniProtKB-UniRule"/>
</dbReference>
<comment type="function">
    <text evidence="2">Plays a complex role in regulating the basal catalytic activity of the alpha subunit.</text>
</comment>
<name>A0A397ZRE1_BRACM</name>
<evidence type="ECO:0000313" key="4">
    <source>
        <dbReference type="EMBL" id="RID65960.1"/>
    </source>
</evidence>
<reference evidence="4 5" key="1">
    <citation type="submission" date="2018-06" db="EMBL/GenBank/DDBJ databases">
        <title>WGS assembly of Brassica rapa FPsc.</title>
        <authorList>
            <person name="Bowman J."/>
            <person name="Kohchi T."/>
            <person name="Yamato K."/>
            <person name="Jenkins J."/>
            <person name="Shu S."/>
            <person name="Ishizaki K."/>
            <person name="Yamaoka S."/>
            <person name="Nishihama R."/>
            <person name="Nakamura Y."/>
            <person name="Berger F."/>
            <person name="Adam C."/>
            <person name="Aki S."/>
            <person name="Althoff F."/>
            <person name="Araki T."/>
            <person name="Arteaga-Vazquez M."/>
            <person name="Balasubrmanian S."/>
            <person name="Bauer D."/>
            <person name="Boehm C."/>
            <person name="Briginshaw L."/>
            <person name="Caballero-Perez J."/>
            <person name="Catarino B."/>
            <person name="Chen F."/>
            <person name="Chiyoda S."/>
            <person name="Chovatia M."/>
            <person name="Davies K."/>
            <person name="Delmans M."/>
            <person name="Demura T."/>
            <person name="Dierschke T."/>
            <person name="Dolan L."/>
            <person name="Dorantes-Acosta A."/>
            <person name="Eklund D."/>
            <person name="Florent S."/>
            <person name="Flores-Sandoval E."/>
            <person name="Fujiyama A."/>
            <person name="Fukuzawa H."/>
            <person name="Galik B."/>
            <person name="Grimanelli D."/>
            <person name="Grimwood J."/>
            <person name="Grossniklaus U."/>
            <person name="Hamada T."/>
            <person name="Haseloff J."/>
            <person name="Hetherington A."/>
            <person name="Higo A."/>
            <person name="Hirakawa Y."/>
            <person name="Hundley H."/>
            <person name="Ikeda Y."/>
            <person name="Inoue K."/>
            <person name="Inoue S."/>
            <person name="Ishida S."/>
            <person name="Jia Q."/>
            <person name="Kakita M."/>
            <person name="Kanazawa T."/>
            <person name="Kawai Y."/>
            <person name="Kawashima T."/>
            <person name="Kennedy M."/>
            <person name="Kinose K."/>
            <person name="Kinoshita T."/>
            <person name="Kohara Y."/>
            <person name="Koide E."/>
            <person name="Komatsu K."/>
            <person name="Kopischke S."/>
            <person name="Kubo M."/>
            <person name="Kyozuka J."/>
            <person name="Lagercrantz U."/>
            <person name="Lin S."/>
            <person name="Lindquist E."/>
            <person name="Lipzen A."/>
            <person name="Lu C."/>
            <person name="Luna E."/>
            <person name="Martienssen R."/>
            <person name="Minamino N."/>
            <person name="Mizutani M."/>
            <person name="Mizutani M."/>
            <person name="Mochizuki N."/>
            <person name="Monte I."/>
            <person name="Mosher R."/>
            <person name="Nagasaki H."/>
            <person name="Nakagami H."/>
            <person name="Naramoto S."/>
            <person name="Nishitani K."/>
            <person name="Ohtani M."/>
            <person name="Okamoto T."/>
            <person name="Okumura M."/>
            <person name="Phillips J."/>
            <person name="Pollak B."/>
            <person name="Reinders A."/>
            <person name="Roevekamp M."/>
            <person name="Sano R."/>
            <person name="Sawa S."/>
            <person name="Schmid M."/>
            <person name="Shirakawa M."/>
            <person name="Solano R."/>
            <person name="Spunde A."/>
            <person name="Suetsugu N."/>
            <person name="Sugano S."/>
            <person name="Sugiyama A."/>
            <person name="Sun R."/>
            <person name="Suzuki Y."/>
            <person name="Takenaka M."/>
            <person name="Takezawa D."/>
            <person name="Tomogane H."/>
            <person name="Tsuzuki M."/>
            <person name="Ueda T."/>
            <person name="Umeda M."/>
            <person name="Ward J."/>
            <person name="Watanabe Y."/>
            <person name="Yazaki K."/>
            <person name="Yokoyama R."/>
            <person name="Yoshitake Y."/>
            <person name="Yotsui I."/>
            <person name="Zachgo S."/>
            <person name="Schmutz J."/>
        </authorList>
    </citation>
    <scope>NUCLEOTIDE SEQUENCE [LARGE SCALE GENOMIC DNA]</scope>
    <source>
        <strain evidence="5">cv. B-3</strain>
    </source>
</reference>
<dbReference type="KEGG" id="brp:103864062"/>
<dbReference type="GO" id="GO:0019887">
    <property type="term" value="F:protein kinase regulator activity"/>
    <property type="evidence" value="ECO:0007669"/>
    <property type="project" value="InterPro"/>
</dbReference>
<dbReference type="PROSITE" id="PS01101">
    <property type="entry name" value="CK2_BETA"/>
    <property type="match status" value="1"/>
</dbReference>
<dbReference type="SMR" id="A0A397ZRE1"/>
<gene>
    <name evidence="4" type="ORF">BRARA_D01130</name>
</gene>
<dbReference type="Gene3D" id="2.20.25.20">
    <property type="match status" value="1"/>
</dbReference>
<feature type="region of interest" description="Disordered" evidence="3">
    <location>
        <begin position="23"/>
        <end position="42"/>
    </location>
</feature>
<dbReference type="SMART" id="SM01085">
    <property type="entry name" value="CK_II_beta"/>
    <property type="match status" value="1"/>
</dbReference>
<evidence type="ECO:0000313" key="5">
    <source>
        <dbReference type="Proteomes" id="UP000264353"/>
    </source>
</evidence>
<evidence type="ECO:0000256" key="3">
    <source>
        <dbReference type="SAM" id="MobiDB-lite"/>
    </source>
</evidence>
<sequence length="271" mass="30181">MFTGGGTVGPKAEVVDREGISEAYDVNRSEGKERAGANSVLMGTQMHDSRSATLSRTDIFQAVDTSEGSEVSGSDEEDLAWTTWFCKLPGNEFLCEVDDCFILDNFNLCGLRHQVPFYDNALDLILDDDSSSHGQMITDEQNELIESAAEMLYGLIHARYILTDKGFLSMLNKYNKSEFGRCPRVYCSGQSCLPIGLSDVPGASTVKIYCPKCEDIYHQPSKYQGSSNIDGSYFGTAFPHLFLMYYPSRRPKKVSSQSYVPRVFGFNLHKP</sequence>
<dbReference type="SUPFAM" id="SSF57798">
    <property type="entry name" value="Casein kinase II beta subunit"/>
    <property type="match status" value="1"/>
</dbReference>
<dbReference type="PANTHER" id="PTHR11740">
    <property type="entry name" value="CASEIN KINASE II SUBUNIT BETA"/>
    <property type="match status" value="1"/>
</dbReference>
<feature type="compositionally biased region" description="Basic and acidic residues" evidence="3">
    <location>
        <begin position="23"/>
        <end position="35"/>
    </location>
</feature>
<dbReference type="Proteomes" id="UP000264353">
    <property type="component" value="Chromosome A4"/>
</dbReference>
<protein>
    <recommendedName>
        <fullName evidence="2">Casein kinase II subunit beta</fullName>
        <shortName evidence="2">CK II beta</shortName>
    </recommendedName>
</protein>
<comment type="similarity">
    <text evidence="1 2">Belongs to the casein kinase 2 subunit beta family.</text>
</comment>
<evidence type="ECO:0000256" key="1">
    <source>
        <dbReference type="ARBA" id="ARBA00006941"/>
    </source>
</evidence>
<dbReference type="InterPro" id="IPR016149">
    <property type="entry name" value="Casein_kin_II_reg-sub_N"/>
</dbReference>
<proteinExistence type="inferred from homology"/>
<dbReference type="AlphaFoldDB" id="A0A397ZRE1"/>
<dbReference type="FunFam" id="1.10.1820.10:FF:000005">
    <property type="entry name" value="Casein kinase II subunit beta"/>
    <property type="match status" value="1"/>
</dbReference>
<dbReference type="EMBL" id="CM010631">
    <property type="protein sequence ID" value="RID65960.1"/>
    <property type="molecule type" value="Genomic_DNA"/>
</dbReference>
<dbReference type="InterPro" id="IPR035991">
    <property type="entry name" value="Casein_kinase_II_beta-like"/>
</dbReference>
<dbReference type="FunFam" id="2.20.25.20:FF:000001">
    <property type="entry name" value="Casein kinase II subunit beta"/>
    <property type="match status" value="1"/>
</dbReference>
<comment type="subunit">
    <text evidence="2">Tetramer of two alpha and two beta subunits.</text>
</comment>
<evidence type="ECO:0000256" key="2">
    <source>
        <dbReference type="RuleBase" id="RU361268"/>
    </source>
</evidence>
<dbReference type="Gene3D" id="1.10.1820.10">
    <property type="entry name" value="protein kinase ck2 holoenzyme, chain C, domain 1"/>
    <property type="match status" value="1"/>
</dbReference>
<dbReference type="PANTHER" id="PTHR11740:SF32">
    <property type="entry name" value="CASEIN KINASE II SUBUNIT BETA"/>
    <property type="match status" value="1"/>
</dbReference>
<dbReference type="PRINTS" id="PR00472">
    <property type="entry name" value="CASNKINASEII"/>
</dbReference>
<dbReference type="OrthoDB" id="3971593at2759"/>
<dbReference type="Pfam" id="PF01214">
    <property type="entry name" value="CK_II_beta"/>
    <property type="match status" value="1"/>
</dbReference>
<dbReference type="InterPro" id="IPR000704">
    <property type="entry name" value="Casein_kinase_II_reg-sub"/>
</dbReference>
<organism evidence="4 5">
    <name type="scientific">Brassica campestris</name>
    <name type="common">Field mustard</name>
    <dbReference type="NCBI Taxonomy" id="3711"/>
    <lineage>
        <taxon>Eukaryota</taxon>
        <taxon>Viridiplantae</taxon>
        <taxon>Streptophyta</taxon>
        <taxon>Embryophyta</taxon>
        <taxon>Tracheophyta</taxon>
        <taxon>Spermatophyta</taxon>
        <taxon>Magnoliopsida</taxon>
        <taxon>eudicotyledons</taxon>
        <taxon>Gunneridae</taxon>
        <taxon>Pentapetalae</taxon>
        <taxon>rosids</taxon>
        <taxon>malvids</taxon>
        <taxon>Brassicales</taxon>
        <taxon>Brassicaceae</taxon>
        <taxon>Brassiceae</taxon>
        <taxon>Brassica</taxon>
    </lineage>
</organism>